<keyword evidence="2" id="KW-0472">Membrane</keyword>
<accession>A0ABS1KZ70</accession>
<keyword evidence="2" id="KW-0812">Transmembrane</keyword>
<comment type="caution">
    <text evidence="3">The sequence shown here is derived from an EMBL/GenBank/DDBJ whole genome shotgun (WGS) entry which is preliminary data.</text>
</comment>
<gene>
    <name evidence="3" type="ORF">JI741_20450</name>
</gene>
<feature type="coiled-coil region" evidence="1">
    <location>
        <begin position="110"/>
        <end position="171"/>
    </location>
</feature>
<proteinExistence type="predicted"/>
<name>A0ABS1KZ70_9BACT</name>
<dbReference type="RefSeq" id="WP_202012961.1">
    <property type="nucleotide sequence ID" value="NZ_JAERRB010000007.1"/>
</dbReference>
<evidence type="ECO:0000256" key="1">
    <source>
        <dbReference type="SAM" id="Coils"/>
    </source>
</evidence>
<evidence type="ECO:0000313" key="3">
    <source>
        <dbReference type="EMBL" id="MBL0743616.1"/>
    </source>
</evidence>
<reference evidence="3 4" key="1">
    <citation type="submission" date="2021-01" db="EMBL/GenBank/DDBJ databases">
        <title>Chryseolinea sp. Jin1 Genome sequencing and assembly.</title>
        <authorList>
            <person name="Kim I."/>
        </authorList>
    </citation>
    <scope>NUCLEOTIDE SEQUENCE [LARGE SCALE GENOMIC DNA]</scope>
    <source>
        <strain evidence="3 4">Jin1</strain>
    </source>
</reference>
<keyword evidence="4" id="KW-1185">Reference proteome</keyword>
<evidence type="ECO:0008006" key="5">
    <source>
        <dbReference type="Google" id="ProtNLM"/>
    </source>
</evidence>
<dbReference type="EMBL" id="JAERRB010000007">
    <property type="protein sequence ID" value="MBL0743616.1"/>
    <property type="molecule type" value="Genomic_DNA"/>
</dbReference>
<evidence type="ECO:0000313" key="4">
    <source>
        <dbReference type="Proteomes" id="UP000613030"/>
    </source>
</evidence>
<organism evidence="3 4">
    <name type="scientific">Chryseolinea lacunae</name>
    <dbReference type="NCBI Taxonomy" id="2801331"/>
    <lineage>
        <taxon>Bacteria</taxon>
        <taxon>Pseudomonadati</taxon>
        <taxon>Bacteroidota</taxon>
        <taxon>Cytophagia</taxon>
        <taxon>Cytophagales</taxon>
        <taxon>Fulvivirgaceae</taxon>
        <taxon>Chryseolinea</taxon>
    </lineage>
</organism>
<sequence length="178" mass="20555">MKDALEDFVRKNREAFDDKEPSEKVWKNIAVSTAVGKRTSVWNSVGLWRAAAVVFMALSGYLLWQQVRVQTKPAHTEVAANDFKDVEAFYTKQISEKVEMIDEFQKNEGLNGFTQDFQQLEAMYMVLKEEMKTSPSPKVKDALVLNLLIRIDLLNQQLHMLEKQYSNKHEKENKAKAV</sequence>
<evidence type="ECO:0000256" key="2">
    <source>
        <dbReference type="SAM" id="Phobius"/>
    </source>
</evidence>
<dbReference type="Proteomes" id="UP000613030">
    <property type="component" value="Unassembled WGS sequence"/>
</dbReference>
<protein>
    <recommendedName>
        <fullName evidence="5">Anti-sigma factor</fullName>
    </recommendedName>
</protein>
<feature type="transmembrane region" description="Helical" evidence="2">
    <location>
        <begin position="46"/>
        <end position="64"/>
    </location>
</feature>
<keyword evidence="2" id="KW-1133">Transmembrane helix</keyword>
<keyword evidence="1" id="KW-0175">Coiled coil</keyword>